<keyword evidence="2" id="KW-1185">Reference proteome</keyword>
<name>A0ABU3DZD3_9FLAO</name>
<comment type="caution">
    <text evidence="1">The sequence shown here is derived from an EMBL/GenBank/DDBJ whole genome shotgun (WGS) entry which is preliminary data.</text>
</comment>
<evidence type="ECO:0000313" key="2">
    <source>
        <dbReference type="Proteomes" id="UP001261624"/>
    </source>
</evidence>
<dbReference type="Proteomes" id="UP001261624">
    <property type="component" value="Unassembled WGS sequence"/>
</dbReference>
<organism evidence="1 2">
    <name type="scientific">Autumnicola patrickiae</name>
    <dbReference type="NCBI Taxonomy" id="3075591"/>
    <lineage>
        <taxon>Bacteria</taxon>
        <taxon>Pseudomonadati</taxon>
        <taxon>Bacteroidota</taxon>
        <taxon>Flavobacteriia</taxon>
        <taxon>Flavobacteriales</taxon>
        <taxon>Flavobacteriaceae</taxon>
        <taxon>Autumnicola</taxon>
    </lineage>
</organism>
<dbReference type="RefSeq" id="WP_311682338.1">
    <property type="nucleotide sequence ID" value="NZ_JAVRHM010000004.1"/>
</dbReference>
<evidence type="ECO:0000313" key="1">
    <source>
        <dbReference type="EMBL" id="MDT0689105.1"/>
    </source>
</evidence>
<reference evidence="1 2" key="1">
    <citation type="submission" date="2023-09" db="EMBL/GenBank/DDBJ databases">
        <authorList>
            <person name="Rey-Velasco X."/>
        </authorList>
    </citation>
    <scope>NUCLEOTIDE SEQUENCE [LARGE SCALE GENOMIC DNA]</scope>
    <source>
        <strain evidence="1 2">F188</strain>
    </source>
</reference>
<gene>
    <name evidence="1" type="ORF">RM549_04875</name>
</gene>
<accession>A0ABU3DZD3</accession>
<protein>
    <submittedName>
        <fullName evidence="1">Uncharacterized protein</fullName>
    </submittedName>
</protein>
<sequence>MPKIAILNASLYSFSEEQNFRILLKNQHPRKTDTYHFEASLKLSQETGEKNQEV</sequence>
<dbReference type="EMBL" id="JAVRHM010000004">
    <property type="protein sequence ID" value="MDT0689105.1"/>
    <property type="molecule type" value="Genomic_DNA"/>
</dbReference>
<proteinExistence type="predicted"/>